<gene>
    <name evidence="2" type="ORF">PN838_13525</name>
</gene>
<evidence type="ECO:0000313" key="3">
    <source>
        <dbReference type="Proteomes" id="UP001528411"/>
    </source>
</evidence>
<comment type="caution">
    <text evidence="2">The sequence shown here is derived from an EMBL/GenBank/DDBJ whole genome shotgun (WGS) entry which is preliminary data.</text>
</comment>
<protein>
    <submittedName>
        <fullName evidence="2">TIGR04219 family outer membrane beta-barrel protein</fullName>
    </submittedName>
</protein>
<accession>A0ABT5FG56</accession>
<feature type="signal peptide" evidence="1">
    <location>
        <begin position="1"/>
        <end position="19"/>
    </location>
</feature>
<dbReference type="Proteomes" id="UP001528411">
    <property type="component" value="Unassembled WGS sequence"/>
</dbReference>
<dbReference type="InterPro" id="IPR026387">
    <property type="entry name" value="OMP_w_GlyGly"/>
</dbReference>
<reference evidence="2 3" key="1">
    <citation type="submission" date="2023-01" db="EMBL/GenBank/DDBJ databases">
        <title>Psychrosphaera sp. nov., isolated from marine algae.</title>
        <authorList>
            <person name="Bayburt H."/>
            <person name="Choi B.J."/>
            <person name="Kim J.M."/>
            <person name="Choi D.G."/>
            <person name="Jeon C.O."/>
        </authorList>
    </citation>
    <scope>NUCLEOTIDE SEQUENCE [LARGE SCALE GENOMIC DNA]</scope>
    <source>
        <strain evidence="2 3">G1-22</strain>
    </source>
</reference>
<sequence>MNSKWLAILLMMASCGAFADTLGVKFGLQHWQADNTGYVGEADDAVLSWSSDSQSQIRIYGSIEHPIFLIPNVKMGYSKFDFEDIALLDQTYRLGGQLYSIASELNYGGEYEIVDFISYYEIVDRDILSFDLGVNFRFQDTEYQVADVNSGANSQTSVSSIEPLFYAKLTSSLPLMGLFSYFEYQTGDKNHDYETAIGYQFSENMLAAITVYIGYKDQQISYQYEDGIVAKAEWNSVFVSLESSF</sequence>
<organism evidence="2 3">
    <name type="scientific">Psychrosphaera algicola</name>
    <dbReference type="NCBI Taxonomy" id="3023714"/>
    <lineage>
        <taxon>Bacteria</taxon>
        <taxon>Pseudomonadati</taxon>
        <taxon>Pseudomonadota</taxon>
        <taxon>Gammaproteobacteria</taxon>
        <taxon>Alteromonadales</taxon>
        <taxon>Pseudoalteromonadaceae</taxon>
        <taxon>Psychrosphaera</taxon>
    </lineage>
</organism>
<dbReference type="EMBL" id="JAQOMS010000002">
    <property type="protein sequence ID" value="MDC2889611.1"/>
    <property type="molecule type" value="Genomic_DNA"/>
</dbReference>
<keyword evidence="1" id="KW-0732">Signal</keyword>
<dbReference type="NCBIfam" id="TIGR04219">
    <property type="entry name" value="OMP_w_GlyGly"/>
    <property type="match status" value="1"/>
</dbReference>
<proteinExistence type="predicted"/>
<dbReference type="RefSeq" id="WP_215963220.1">
    <property type="nucleotide sequence ID" value="NZ_JAQOMS010000002.1"/>
</dbReference>
<feature type="chain" id="PRO_5046076696" evidence="1">
    <location>
        <begin position="20"/>
        <end position="245"/>
    </location>
</feature>
<evidence type="ECO:0000313" key="2">
    <source>
        <dbReference type="EMBL" id="MDC2889611.1"/>
    </source>
</evidence>
<name>A0ABT5FG56_9GAMM</name>
<keyword evidence="3" id="KW-1185">Reference proteome</keyword>
<dbReference type="PROSITE" id="PS51257">
    <property type="entry name" value="PROKAR_LIPOPROTEIN"/>
    <property type="match status" value="1"/>
</dbReference>
<evidence type="ECO:0000256" key="1">
    <source>
        <dbReference type="SAM" id="SignalP"/>
    </source>
</evidence>